<dbReference type="InterPro" id="IPR024478">
    <property type="entry name" value="HlyB_4HB_MCP"/>
</dbReference>
<dbReference type="PROSITE" id="PS50111">
    <property type="entry name" value="CHEMOTAXIS_TRANSDUC_2"/>
    <property type="match status" value="1"/>
</dbReference>
<dbReference type="PRINTS" id="PR00260">
    <property type="entry name" value="CHEMTRNSDUCR"/>
</dbReference>
<dbReference type="GO" id="GO:0006935">
    <property type="term" value="P:chemotaxis"/>
    <property type="evidence" value="ECO:0007669"/>
    <property type="project" value="InterPro"/>
</dbReference>
<comment type="similarity">
    <text evidence="3">Belongs to the methyl-accepting chemotaxis (MCP) protein family.</text>
</comment>
<dbReference type="SMART" id="SM00283">
    <property type="entry name" value="MA"/>
    <property type="match status" value="1"/>
</dbReference>
<dbReference type="CDD" id="cd06225">
    <property type="entry name" value="HAMP"/>
    <property type="match status" value="1"/>
</dbReference>
<dbReference type="Pfam" id="PF00015">
    <property type="entry name" value="MCPsignal"/>
    <property type="match status" value="1"/>
</dbReference>
<proteinExistence type="inferred from homology"/>
<gene>
    <name evidence="9" type="ORF">JF50_07670</name>
</gene>
<feature type="domain" description="Methyl-accepting transducer" evidence="7">
    <location>
        <begin position="269"/>
        <end position="505"/>
    </location>
</feature>
<accession>A0A0C1Q8X9</accession>
<organism evidence="9 10">
    <name type="scientific">Pseudoalteromonas luteoviolacea</name>
    <dbReference type="NCBI Taxonomy" id="43657"/>
    <lineage>
        <taxon>Bacteria</taxon>
        <taxon>Pseudomonadati</taxon>
        <taxon>Pseudomonadota</taxon>
        <taxon>Gammaproteobacteria</taxon>
        <taxon>Alteromonadales</taxon>
        <taxon>Pseudoalteromonadaceae</taxon>
        <taxon>Pseudoalteromonas</taxon>
    </lineage>
</organism>
<dbReference type="GO" id="GO:0016020">
    <property type="term" value="C:membrane"/>
    <property type="evidence" value="ECO:0007669"/>
    <property type="project" value="UniProtKB-SubCell"/>
</dbReference>
<reference evidence="9 10" key="1">
    <citation type="submission" date="2014-12" db="EMBL/GenBank/DDBJ databases">
        <title>Draft Genome Sequence of Pseudoalteromonas luteoviolacea HI1.</title>
        <authorList>
            <person name="Asahina A.Y."/>
            <person name="Hadfield M.G."/>
        </authorList>
    </citation>
    <scope>NUCLEOTIDE SEQUENCE [LARGE SCALE GENOMIC DNA]</scope>
    <source>
        <strain evidence="9 10">HI1</strain>
    </source>
</reference>
<dbReference type="Pfam" id="PF00672">
    <property type="entry name" value="HAMP"/>
    <property type="match status" value="1"/>
</dbReference>
<feature type="coiled-coil region" evidence="5">
    <location>
        <begin position="109"/>
        <end position="136"/>
    </location>
</feature>
<evidence type="ECO:0000259" key="7">
    <source>
        <dbReference type="PROSITE" id="PS50111"/>
    </source>
</evidence>
<keyword evidence="6" id="KW-1133">Transmembrane helix</keyword>
<dbReference type="PANTHER" id="PTHR32089">
    <property type="entry name" value="METHYL-ACCEPTING CHEMOTAXIS PROTEIN MCPB"/>
    <property type="match status" value="1"/>
</dbReference>
<keyword evidence="5" id="KW-0175">Coiled coil</keyword>
<evidence type="ECO:0000256" key="1">
    <source>
        <dbReference type="ARBA" id="ARBA00004370"/>
    </source>
</evidence>
<dbReference type="GO" id="GO:0007165">
    <property type="term" value="P:signal transduction"/>
    <property type="evidence" value="ECO:0007669"/>
    <property type="project" value="UniProtKB-KW"/>
</dbReference>
<evidence type="ECO:0000259" key="8">
    <source>
        <dbReference type="PROSITE" id="PS50885"/>
    </source>
</evidence>
<dbReference type="PROSITE" id="PS50885">
    <property type="entry name" value="HAMP"/>
    <property type="match status" value="1"/>
</dbReference>
<keyword evidence="6" id="KW-0472">Membrane</keyword>
<keyword evidence="6" id="KW-0812">Transmembrane</keyword>
<protein>
    <submittedName>
        <fullName evidence="9">Chemotaxis protein</fullName>
    </submittedName>
</protein>
<dbReference type="FunFam" id="1.10.287.950:FF:000001">
    <property type="entry name" value="Methyl-accepting chemotaxis sensory transducer"/>
    <property type="match status" value="1"/>
</dbReference>
<evidence type="ECO:0000256" key="4">
    <source>
        <dbReference type="PROSITE-ProRule" id="PRU00284"/>
    </source>
</evidence>
<dbReference type="OrthoDB" id="2489132at2"/>
<dbReference type="GO" id="GO:0004888">
    <property type="term" value="F:transmembrane signaling receptor activity"/>
    <property type="evidence" value="ECO:0007669"/>
    <property type="project" value="InterPro"/>
</dbReference>
<dbReference type="SMART" id="SM00304">
    <property type="entry name" value="HAMP"/>
    <property type="match status" value="1"/>
</dbReference>
<dbReference type="InterPro" id="IPR004089">
    <property type="entry name" value="MCPsignal_dom"/>
</dbReference>
<evidence type="ECO:0000256" key="3">
    <source>
        <dbReference type="ARBA" id="ARBA00029447"/>
    </source>
</evidence>
<evidence type="ECO:0000256" key="5">
    <source>
        <dbReference type="SAM" id="Coils"/>
    </source>
</evidence>
<comment type="caution">
    <text evidence="9">The sequence shown here is derived from an EMBL/GenBank/DDBJ whole genome shotgun (WGS) entry which is preliminary data.</text>
</comment>
<comment type="subcellular location">
    <subcellularLocation>
        <location evidence="1">Membrane</location>
    </subcellularLocation>
</comment>
<dbReference type="EMBL" id="JWIC01000005">
    <property type="protein sequence ID" value="KID57116.1"/>
    <property type="molecule type" value="Genomic_DNA"/>
</dbReference>
<feature type="transmembrane region" description="Helical" evidence="6">
    <location>
        <begin position="189"/>
        <end position="210"/>
    </location>
</feature>
<dbReference type="RefSeq" id="WP_039608893.1">
    <property type="nucleotide sequence ID" value="NZ_JWIC01000005.1"/>
</dbReference>
<dbReference type="Pfam" id="PF12729">
    <property type="entry name" value="4HB_MCP_1"/>
    <property type="match status" value="1"/>
</dbReference>
<dbReference type="AlphaFoldDB" id="A0A0C1Q8X9"/>
<dbReference type="CDD" id="cd11386">
    <property type="entry name" value="MCP_signal"/>
    <property type="match status" value="1"/>
</dbReference>
<evidence type="ECO:0000256" key="6">
    <source>
        <dbReference type="SAM" id="Phobius"/>
    </source>
</evidence>
<feature type="transmembrane region" description="Helical" evidence="6">
    <location>
        <begin position="20"/>
        <end position="38"/>
    </location>
</feature>
<feature type="domain" description="HAMP" evidence="8">
    <location>
        <begin position="211"/>
        <end position="264"/>
    </location>
</feature>
<keyword evidence="2 4" id="KW-0807">Transducer</keyword>
<evidence type="ECO:0000313" key="10">
    <source>
        <dbReference type="Proteomes" id="UP000031327"/>
    </source>
</evidence>
<dbReference type="Proteomes" id="UP000031327">
    <property type="component" value="Unassembled WGS sequence"/>
</dbReference>
<name>A0A0C1Q8X9_9GAMM</name>
<dbReference type="PANTHER" id="PTHR32089:SF112">
    <property type="entry name" value="LYSOZYME-LIKE PROTEIN-RELATED"/>
    <property type="match status" value="1"/>
</dbReference>
<dbReference type="Gene3D" id="1.10.287.950">
    <property type="entry name" value="Methyl-accepting chemotaxis protein"/>
    <property type="match status" value="1"/>
</dbReference>
<dbReference type="InterPro" id="IPR004090">
    <property type="entry name" value="Chemotax_Me-accpt_rcpt"/>
</dbReference>
<dbReference type="SUPFAM" id="SSF58104">
    <property type="entry name" value="Methyl-accepting chemotaxis protein (MCP) signaling domain"/>
    <property type="match status" value="1"/>
</dbReference>
<evidence type="ECO:0000256" key="2">
    <source>
        <dbReference type="ARBA" id="ARBA00023224"/>
    </source>
</evidence>
<dbReference type="InterPro" id="IPR003660">
    <property type="entry name" value="HAMP_dom"/>
</dbReference>
<sequence>MLNNFSVQSRLLSLSGLPAILFVIATVFTLTTISHLVANMDKMYSGRVLPLKEIKVVSDNYAVVIVDTFHKLRGKQLTPSQALDNIEEAKSIAIAEWEIYLGGKLTSKEQSIVQQIKQSEREVNQLIQEYQRLIAQDNFDSVPYNQFVKDLYETFDPLSEGYNELMVLQLDEASKLIEVSHEEADAARVGMIVASVLVIVVMLSVSWLIYGSIHKPLKGLRRTIKTIAQNADLTQRVKVVGEDELSEIGNDFNMMVDCLHNLVQSLIEMIGELTSTSNNLTSISSSMANTSQDQEQQTAMIATAVTQMSAAIQEVANNAQLTAQKAETSGTLAQQGTSTITQNIQSIEKLAGLVADNTEQIQALNTQSNEINQVVLMIQGVAEQTNLLALNAAIEAARAGESGRGFAVVADEVRQLAHNTQKATESIKEMITKLQSMAQNAVTAMENAQTSATSSVEKANESAKYMNEINSAVNEIIDMNVQVSTATEEQTSVIAEISTNINEFNNSIIEIAKNAQLNAEVSSALGDYTSSLKEKVDSFKA</sequence>
<evidence type="ECO:0000313" key="9">
    <source>
        <dbReference type="EMBL" id="KID57116.1"/>
    </source>
</evidence>